<accession>A0A2S9YDI3</accession>
<evidence type="ECO:0000256" key="1">
    <source>
        <dbReference type="SAM" id="SignalP"/>
    </source>
</evidence>
<dbReference type="Proteomes" id="UP000238823">
    <property type="component" value="Unassembled WGS sequence"/>
</dbReference>
<dbReference type="AlphaFoldDB" id="A0A2S9YDI3"/>
<name>A0A2S9YDI3_9BACT</name>
<organism evidence="2 3">
    <name type="scientific">Enhygromyxa salina</name>
    <dbReference type="NCBI Taxonomy" id="215803"/>
    <lineage>
        <taxon>Bacteria</taxon>
        <taxon>Pseudomonadati</taxon>
        <taxon>Myxococcota</taxon>
        <taxon>Polyangia</taxon>
        <taxon>Nannocystales</taxon>
        <taxon>Nannocystaceae</taxon>
        <taxon>Enhygromyxa</taxon>
    </lineage>
</organism>
<evidence type="ECO:0000313" key="2">
    <source>
        <dbReference type="EMBL" id="PRQ03155.1"/>
    </source>
</evidence>
<keyword evidence="1" id="KW-0732">Signal</keyword>
<reference evidence="2 3" key="1">
    <citation type="submission" date="2018-03" db="EMBL/GenBank/DDBJ databases">
        <title>Draft Genome Sequences of the Obligatory Marine Myxobacteria Enhygromyxa salina SWB007.</title>
        <authorList>
            <person name="Poehlein A."/>
            <person name="Moghaddam J.A."/>
            <person name="Harms H."/>
            <person name="Alanjari M."/>
            <person name="Koenig G.M."/>
            <person name="Daniel R."/>
            <person name="Schaeberle T.F."/>
        </authorList>
    </citation>
    <scope>NUCLEOTIDE SEQUENCE [LARGE SCALE GENOMIC DNA]</scope>
    <source>
        <strain evidence="2 3">SWB007</strain>
    </source>
</reference>
<dbReference type="EMBL" id="PVNL01000110">
    <property type="protein sequence ID" value="PRQ03155.1"/>
    <property type="molecule type" value="Genomic_DNA"/>
</dbReference>
<evidence type="ECO:0000313" key="3">
    <source>
        <dbReference type="Proteomes" id="UP000238823"/>
    </source>
</evidence>
<feature type="signal peptide" evidence="1">
    <location>
        <begin position="1"/>
        <end position="20"/>
    </location>
</feature>
<evidence type="ECO:0008006" key="4">
    <source>
        <dbReference type="Google" id="ProtNLM"/>
    </source>
</evidence>
<dbReference type="PROSITE" id="PS51257">
    <property type="entry name" value="PROKAR_LIPOPROTEIN"/>
    <property type="match status" value="1"/>
</dbReference>
<protein>
    <recommendedName>
        <fullName evidence="4">Lipoprotein</fullName>
    </recommendedName>
</protein>
<gene>
    <name evidence="2" type="ORF">ENSA7_54260</name>
</gene>
<comment type="caution">
    <text evidence="2">The sequence shown here is derived from an EMBL/GenBank/DDBJ whole genome shotgun (WGS) entry which is preliminary data.</text>
</comment>
<proteinExistence type="predicted"/>
<sequence length="191" mass="20380">MPRSYLCFTAALAVAAAVVAGCRKGDSGEMYFCQGTYALCTSAPCVPIPNSNQATCSCEVLQGSSMAGAPCDTVAPGKDSSGNETVYSMFSLAQFNEGDRVMFCAKDKPWSWCLDKPCTVDPKDPGRASCICDIVTDSKHAWLTLGGDCNTSTCDTAYWSAATLEDFDAGTKFLRSHGQDIEPQWCEGSRP</sequence>
<feature type="chain" id="PRO_5015742751" description="Lipoprotein" evidence="1">
    <location>
        <begin position="21"/>
        <end position="191"/>
    </location>
</feature>